<reference evidence="1 2" key="1">
    <citation type="submission" date="2020-07" db="EMBL/GenBank/DDBJ databases">
        <title>Genomic characterization of Flavobacterium psychrophilum strains.</title>
        <authorList>
            <person name="Castillo D."/>
            <person name="Jorgensen J."/>
            <person name="Middelboe M."/>
        </authorList>
    </citation>
    <scope>NUCLEOTIDE SEQUENCE [LARGE SCALE GENOMIC DNA]</scope>
    <source>
        <strain evidence="1 2">FPS-R7</strain>
    </source>
</reference>
<dbReference type="KEGG" id="fpk:IA06_01710"/>
<dbReference type="KEGG" id="fpv:IA03_01725"/>
<dbReference type="SUPFAM" id="SSF82185">
    <property type="entry name" value="Histone H3 K4-specific methyltransferase SET7/9 N-terminal domain"/>
    <property type="match status" value="1"/>
</dbReference>
<dbReference type="RefSeq" id="WP_011962526.1">
    <property type="nucleotide sequence ID" value="NZ_BCNG01000006.1"/>
</dbReference>
<name>A0A076P0T7_FLAPS</name>
<dbReference type="KEGG" id="fpq:IB65_01645"/>
<dbReference type="KEGG" id="fpc:FPSM_00392"/>
<dbReference type="KEGG" id="fpw:IA04_01670"/>
<dbReference type="OMA" id="GKWFFWN"/>
<organism evidence="1 2">
    <name type="scientific">Flavobacterium psychrophilum</name>
    <dbReference type="NCBI Taxonomy" id="96345"/>
    <lineage>
        <taxon>Bacteria</taxon>
        <taxon>Pseudomonadati</taxon>
        <taxon>Bacteroidota</taxon>
        <taxon>Flavobacteriia</taxon>
        <taxon>Flavobacteriales</taxon>
        <taxon>Flavobacteriaceae</taxon>
        <taxon>Flavobacterium</taxon>
    </lineage>
</organism>
<dbReference type="Proteomes" id="UP000596329">
    <property type="component" value="Chromosome"/>
</dbReference>
<dbReference type="GeneID" id="66551490"/>
<dbReference type="EMBL" id="CP059075">
    <property type="protein sequence ID" value="QRE04602.1"/>
    <property type="molecule type" value="Genomic_DNA"/>
</dbReference>
<protein>
    <submittedName>
        <fullName evidence="1">Membrane-binding protein</fullName>
    </submittedName>
</protein>
<proteinExistence type="predicted"/>
<dbReference type="Gene3D" id="2.20.110.10">
    <property type="entry name" value="Histone H3 K4-specific methyltransferase SET7/9 N-terminal domain"/>
    <property type="match status" value="1"/>
</dbReference>
<dbReference type="AlphaFoldDB" id="A0A076P0T7"/>
<evidence type="ECO:0000313" key="1">
    <source>
        <dbReference type="EMBL" id="QRE04602.1"/>
    </source>
</evidence>
<sequence>MKKYILLTVLMLSGIVFAQPIEPRYEIEGNLIKTTYYYDNGHIKQIGFYKDGKVEGKWVSFSELGEKIAQGEYNNGVKTGKWFFWNKNTLNEVDYANNKIAEVQRWSKEALVQRTN</sequence>
<gene>
    <name evidence="1" type="ORF">H0H26_03095</name>
</gene>
<evidence type="ECO:0000313" key="2">
    <source>
        <dbReference type="Proteomes" id="UP000596329"/>
    </source>
</evidence>
<accession>A0A076P0T7</accession>